<keyword evidence="4 5" id="KW-0472">Membrane</keyword>
<reference evidence="6 7" key="1">
    <citation type="submission" date="2016-10" db="EMBL/GenBank/DDBJ databases">
        <authorList>
            <person name="de Groot N.N."/>
        </authorList>
    </citation>
    <scope>NUCLEOTIDE SEQUENCE [LARGE SCALE GENOMIC DNA]</scope>
    <source>
        <strain evidence="6 7">DSM 25294</strain>
    </source>
</reference>
<feature type="transmembrane region" description="Helical" evidence="5">
    <location>
        <begin position="67"/>
        <end position="84"/>
    </location>
</feature>
<dbReference type="InterPro" id="IPR038770">
    <property type="entry name" value="Na+/solute_symporter_sf"/>
</dbReference>
<name>A0A1G9ADK2_9RHOB</name>
<feature type="transmembrane region" description="Helical" evidence="5">
    <location>
        <begin position="254"/>
        <end position="273"/>
    </location>
</feature>
<dbReference type="STRING" id="571298.SAMN04488026_103520"/>
<accession>A0A1G9ADK2</accession>
<dbReference type="Pfam" id="PF01758">
    <property type="entry name" value="SBF"/>
    <property type="match status" value="1"/>
</dbReference>
<gene>
    <name evidence="6" type="ORF">SAMN04488026_103520</name>
</gene>
<feature type="transmembrane region" description="Helical" evidence="5">
    <location>
        <begin position="96"/>
        <end position="115"/>
    </location>
</feature>
<evidence type="ECO:0000256" key="4">
    <source>
        <dbReference type="ARBA" id="ARBA00023136"/>
    </source>
</evidence>
<evidence type="ECO:0000256" key="5">
    <source>
        <dbReference type="SAM" id="Phobius"/>
    </source>
</evidence>
<dbReference type="InterPro" id="IPR002657">
    <property type="entry name" value="BilAc:Na_symport/Acr3"/>
</dbReference>
<feature type="transmembrane region" description="Helical" evidence="5">
    <location>
        <begin position="135"/>
        <end position="154"/>
    </location>
</feature>
<protein>
    <submittedName>
        <fullName evidence="6">Bile acid:Na+ symporter, BASS family</fullName>
    </submittedName>
</protein>
<dbReference type="GO" id="GO:0016020">
    <property type="term" value="C:membrane"/>
    <property type="evidence" value="ECO:0007669"/>
    <property type="project" value="UniProtKB-SubCell"/>
</dbReference>
<keyword evidence="3 5" id="KW-1133">Transmembrane helix</keyword>
<keyword evidence="2 5" id="KW-0812">Transmembrane</keyword>
<sequence length="295" mass="30725">MPEAIVIFTGIVVFAQMFDIGLRLERGGAAEFLRDPGLVARSLTAALLVVPLAVSVLIALFPLPPEVAIGLVILAAAPGAPLTTRRSEAAGGDRHFVSALQAILAALAMVYMPLVFATFQQMGALDLPSVGPGKIARQVAAVTFLPLTLGWLFARAAPGCLRRQATLLSKVSKLLFVAFLFAIVLALAFVPDLRGKLMIGWTGVSVIVALAALALASGHALGGPRGDRRAGLAIATVARNLGLALYVAESTPGTLLAIPTILSYALLAILLAMPYSRWTKRRLLHGQAASPDGLG</sequence>
<dbReference type="RefSeq" id="WP_093158372.1">
    <property type="nucleotide sequence ID" value="NZ_FNEK01000035.1"/>
</dbReference>
<dbReference type="EMBL" id="FNEK01000035">
    <property type="protein sequence ID" value="SDK25406.1"/>
    <property type="molecule type" value="Genomic_DNA"/>
</dbReference>
<evidence type="ECO:0000313" key="6">
    <source>
        <dbReference type="EMBL" id="SDK25406.1"/>
    </source>
</evidence>
<feature type="transmembrane region" description="Helical" evidence="5">
    <location>
        <begin position="6"/>
        <end position="22"/>
    </location>
</feature>
<dbReference type="AlphaFoldDB" id="A0A1G9ADK2"/>
<dbReference type="Proteomes" id="UP000199382">
    <property type="component" value="Unassembled WGS sequence"/>
</dbReference>
<evidence type="ECO:0000256" key="1">
    <source>
        <dbReference type="ARBA" id="ARBA00004141"/>
    </source>
</evidence>
<organism evidence="6 7">
    <name type="scientific">Aliiruegeria lutimaris</name>
    <dbReference type="NCBI Taxonomy" id="571298"/>
    <lineage>
        <taxon>Bacteria</taxon>
        <taxon>Pseudomonadati</taxon>
        <taxon>Pseudomonadota</taxon>
        <taxon>Alphaproteobacteria</taxon>
        <taxon>Rhodobacterales</taxon>
        <taxon>Roseobacteraceae</taxon>
        <taxon>Aliiruegeria</taxon>
    </lineage>
</organism>
<feature type="transmembrane region" description="Helical" evidence="5">
    <location>
        <begin position="174"/>
        <end position="191"/>
    </location>
</feature>
<feature type="transmembrane region" description="Helical" evidence="5">
    <location>
        <begin position="197"/>
        <end position="218"/>
    </location>
</feature>
<proteinExistence type="predicted"/>
<comment type="subcellular location">
    <subcellularLocation>
        <location evidence="1">Membrane</location>
        <topology evidence="1">Multi-pass membrane protein</topology>
    </subcellularLocation>
</comment>
<evidence type="ECO:0000313" key="7">
    <source>
        <dbReference type="Proteomes" id="UP000199382"/>
    </source>
</evidence>
<feature type="transmembrane region" description="Helical" evidence="5">
    <location>
        <begin position="230"/>
        <end position="248"/>
    </location>
</feature>
<evidence type="ECO:0000256" key="3">
    <source>
        <dbReference type="ARBA" id="ARBA00022989"/>
    </source>
</evidence>
<evidence type="ECO:0000256" key="2">
    <source>
        <dbReference type="ARBA" id="ARBA00022692"/>
    </source>
</evidence>
<dbReference type="Gene3D" id="1.20.1530.20">
    <property type="match status" value="1"/>
</dbReference>
<dbReference type="OrthoDB" id="9806785at2"/>
<feature type="transmembrane region" description="Helical" evidence="5">
    <location>
        <begin position="43"/>
        <end position="61"/>
    </location>
</feature>
<keyword evidence="7" id="KW-1185">Reference proteome</keyword>